<accession>A0A401GJ34</accession>
<evidence type="ECO:0000313" key="4">
    <source>
        <dbReference type="Proteomes" id="UP000287166"/>
    </source>
</evidence>
<dbReference type="SMART" id="SM00757">
    <property type="entry name" value="CRA"/>
    <property type="match status" value="1"/>
</dbReference>
<proteinExistence type="predicted"/>
<dbReference type="RefSeq" id="XP_027613081.1">
    <property type="nucleotide sequence ID" value="XM_027757280.1"/>
</dbReference>
<dbReference type="InterPro" id="IPR013144">
    <property type="entry name" value="CRA_dom"/>
</dbReference>
<dbReference type="AlphaFoldDB" id="A0A401GJ34"/>
<dbReference type="InterPro" id="IPR006594">
    <property type="entry name" value="LisH"/>
</dbReference>
<evidence type="ECO:0000313" key="3">
    <source>
        <dbReference type="EMBL" id="GBE82168.1"/>
    </source>
</evidence>
<organism evidence="3 4">
    <name type="scientific">Sparassis crispa</name>
    <dbReference type="NCBI Taxonomy" id="139825"/>
    <lineage>
        <taxon>Eukaryota</taxon>
        <taxon>Fungi</taxon>
        <taxon>Dikarya</taxon>
        <taxon>Basidiomycota</taxon>
        <taxon>Agaricomycotina</taxon>
        <taxon>Agaricomycetes</taxon>
        <taxon>Polyporales</taxon>
        <taxon>Sparassidaceae</taxon>
        <taxon>Sparassis</taxon>
    </lineage>
</organism>
<dbReference type="Proteomes" id="UP000287166">
    <property type="component" value="Unassembled WGS sequence"/>
</dbReference>
<dbReference type="PROSITE" id="PS50896">
    <property type="entry name" value="LISH"/>
    <property type="match status" value="1"/>
</dbReference>
<dbReference type="OrthoDB" id="8048523at2759"/>
<dbReference type="GeneID" id="38779085"/>
<reference evidence="3 4" key="1">
    <citation type="journal article" date="2018" name="Sci. Rep.">
        <title>Genome sequence of the cauliflower mushroom Sparassis crispa (Hanabiratake) and its association with beneficial usage.</title>
        <authorList>
            <person name="Kiyama R."/>
            <person name="Furutani Y."/>
            <person name="Kawaguchi K."/>
            <person name="Nakanishi T."/>
        </authorList>
    </citation>
    <scope>NUCLEOTIDE SEQUENCE [LARGE SCALE GENOMIC DNA]</scope>
</reference>
<name>A0A401GJ34_9APHY</name>
<feature type="region of interest" description="Disordered" evidence="1">
    <location>
        <begin position="1"/>
        <end position="44"/>
    </location>
</feature>
<evidence type="ECO:0000256" key="1">
    <source>
        <dbReference type="SAM" id="MobiDB-lite"/>
    </source>
</evidence>
<dbReference type="Pfam" id="PF10607">
    <property type="entry name" value="CTLH"/>
    <property type="match status" value="1"/>
</dbReference>
<feature type="region of interest" description="Disordered" evidence="1">
    <location>
        <begin position="195"/>
        <end position="221"/>
    </location>
</feature>
<comment type="caution">
    <text evidence="3">The sequence shown here is derived from an EMBL/GenBank/DDBJ whole genome shotgun (WGS) entry which is preliminary data.</text>
</comment>
<dbReference type="EMBL" id="BFAD01000004">
    <property type="protein sequence ID" value="GBE82168.1"/>
    <property type="molecule type" value="Genomic_DNA"/>
</dbReference>
<sequence>MCTPPLKHSPLRKHSFSATTIPTPGDMQLSTAHDKSFPSNRPFEPPPNDLRLLVLDYLCHNSYSNAARSFLRDSAVKHLDADGDEIMSPVEKGDELLDTETFEERLSLGELRKDIRILILSGQVDEATVLLNKHFPSVLSEDAEILPASKTIDHLEWIPSTSVDPTHLALNLRILAFIEASRTVPLPYYLPGTKPSTPPIIADRPGEENDPAAPEGDSAEERQLHRAQNLYAEANRLPSASDRALYLHELGRVSALLAYRVPESGPTAEYMTPERREAVANQIESAILYRLGQPTTSKIELSTRYTSVLWSALHDMNVKSPPPSAWPVGLSLPRSLPALAPTGPTGKTAGSDITAARKKAGVDADTRESVPRFDLHAFLDGGP</sequence>
<dbReference type="InParanoid" id="A0A401GJ34"/>
<keyword evidence="4" id="KW-1185">Reference proteome</keyword>
<evidence type="ECO:0000259" key="2">
    <source>
        <dbReference type="SMART" id="SM00757"/>
    </source>
</evidence>
<dbReference type="InterPro" id="IPR024964">
    <property type="entry name" value="CTLH/CRA"/>
</dbReference>
<gene>
    <name evidence="3" type="ORF">SCP_0405480</name>
</gene>
<dbReference type="InterPro" id="IPR050618">
    <property type="entry name" value="Ubq-SigPath_Reg"/>
</dbReference>
<feature type="domain" description="CRA" evidence="2">
    <location>
        <begin position="218"/>
        <end position="319"/>
    </location>
</feature>
<dbReference type="PANTHER" id="PTHR12864">
    <property type="entry name" value="RAN BINDING PROTEIN 9-RELATED"/>
    <property type="match status" value="1"/>
</dbReference>
<protein>
    <recommendedName>
        <fullName evidence="2">CRA domain-containing protein</fullName>
    </recommendedName>
</protein>